<dbReference type="FunFam" id="3.30.230.40:FF:000003">
    <property type="entry name" value="Imidazoleglycerol-phosphate dehydratase HisB"/>
    <property type="match status" value="1"/>
</dbReference>
<dbReference type="Pfam" id="PF00475">
    <property type="entry name" value="IGPD"/>
    <property type="match status" value="1"/>
</dbReference>
<evidence type="ECO:0008006" key="6">
    <source>
        <dbReference type="Google" id="ProtNLM"/>
    </source>
</evidence>
<reference evidence="5" key="1">
    <citation type="journal article" date="2014" name="Front. Microbiol.">
        <title>High frequency of phylogenetically diverse reductive dehalogenase-homologous genes in deep subseafloor sedimentary metagenomes.</title>
        <authorList>
            <person name="Kawai M."/>
            <person name="Futagami T."/>
            <person name="Toyoda A."/>
            <person name="Takaki Y."/>
            <person name="Nishi S."/>
            <person name="Hori S."/>
            <person name="Arai W."/>
            <person name="Tsubouchi T."/>
            <person name="Morono Y."/>
            <person name="Uchiyama I."/>
            <person name="Ito T."/>
            <person name="Fujiyama A."/>
            <person name="Inagaki F."/>
            <person name="Takami H."/>
        </authorList>
    </citation>
    <scope>NUCLEOTIDE SEQUENCE</scope>
    <source>
        <strain evidence="5">Expedition CK06-06</strain>
    </source>
</reference>
<evidence type="ECO:0000256" key="1">
    <source>
        <dbReference type="ARBA" id="ARBA00005047"/>
    </source>
</evidence>
<dbReference type="GO" id="GO:0004424">
    <property type="term" value="F:imidazoleglycerol-phosphate dehydratase activity"/>
    <property type="evidence" value="ECO:0007669"/>
    <property type="project" value="InterPro"/>
</dbReference>
<comment type="caution">
    <text evidence="5">The sequence shown here is derived from an EMBL/GenBank/DDBJ whole genome shotgun (WGS) entry which is preliminary data.</text>
</comment>
<dbReference type="InterPro" id="IPR038494">
    <property type="entry name" value="IGPD_sf"/>
</dbReference>
<name>X1Q9L9_9ZZZZ</name>
<dbReference type="InterPro" id="IPR020568">
    <property type="entry name" value="Ribosomal_Su5_D2-typ_SF"/>
</dbReference>
<accession>X1Q9L9</accession>
<dbReference type="PANTHER" id="PTHR23133:SF2">
    <property type="entry name" value="IMIDAZOLEGLYCEROL-PHOSPHATE DEHYDRATASE"/>
    <property type="match status" value="1"/>
</dbReference>
<evidence type="ECO:0000256" key="2">
    <source>
        <dbReference type="ARBA" id="ARBA00022605"/>
    </source>
</evidence>
<sequence>MPERKATVTRETAETNVRAELNVDGSGQFKITTGIRMFDHLLAQLAQHGVFDIKLSATGADQHHVVEDVAIALGKALNQAIGEKRGITRMAHAIVPMDEALAAVAVDVGGRTYNVTEASFSEANIGDLDADLIRHFLVSFASEARINLHAKVLSGINDHHKAEATLNRVSLPL</sequence>
<dbReference type="AlphaFoldDB" id="X1Q9L9"/>
<keyword evidence="4" id="KW-0456">Lyase</keyword>
<evidence type="ECO:0000313" key="5">
    <source>
        <dbReference type="EMBL" id="GAI51486.1"/>
    </source>
</evidence>
<gene>
    <name evidence="5" type="ORF">S06H3_59717</name>
</gene>
<dbReference type="Gene3D" id="3.30.230.40">
    <property type="entry name" value="Imidazole glycerol phosphate dehydratase, domain 1"/>
    <property type="match status" value="2"/>
</dbReference>
<dbReference type="InterPro" id="IPR000807">
    <property type="entry name" value="ImidazoleglycerolP_deHydtase"/>
</dbReference>
<comment type="pathway">
    <text evidence="1">Amino-acid biosynthesis; L-histidine biosynthesis; L-histidine from 5-phospho-alpha-D-ribose 1-diphosphate: step 6/9.</text>
</comment>
<organism evidence="5">
    <name type="scientific">marine sediment metagenome</name>
    <dbReference type="NCBI Taxonomy" id="412755"/>
    <lineage>
        <taxon>unclassified sequences</taxon>
        <taxon>metagenomes</taxon>
        <taxon>ecological metagenomes</taxon>
    </lineage>
</organism>
<dbReference type="HAMAP" id="MF_00076">
    <property type="entry name" value="HisB"/>
    <property type="match status" value="1"/>
</dbReference>
<dbReference type="PANTHER" id="PTHR23133">
    <property type="entry name" value="IMIDAZOLEGLYCEROL-PHOSPHATE DEHYDRATASE HIS7"/>
    <property type="match status" value="1"/>
</dbReference>
<proteinExistence type="inferred from homology"/>
<keyword evidence="2" id="KW-0028">Amino-acid biosynthesis</keyword>
<dbReference type="SUPFAM" id="SSF54211">
    <property type="entry name" value="Ribosomal protein S5 domain 2-like"/>
    <property type="match status" value="2"/>
</dbReference>
<dbReference type="GO" id="GO:0000105">
    <property type="term" value="P:L-histidine biosynthetic process"/>
    <property type="evidence" value="ECO:0007669"/>
    <property type="project" value="UniProtKB-KW"/>
</dbReference>
<evidence type="ECO:0000256" key="3">
    <source>
        <dbReference type="ARBA" id="ARBA00023102"/>
    </source>
</evidence>
<dbReference type="EMBL" id="BARV01038840">
    <property type="protein sequence ID" value="GAI51486.1"/>
    <property type="molecule type" value="Genomic_DNA"/>
</dbReference>
<protein>
    <recommendedName>
        <fullName evidence="6">Imidazoleglycerol-phosphate dehydratase</fullName>
    </recommendedName>
</protein>
<evidence type="ECO:0000256" key="4">
    <source>
        <dbReference type="ARBA" id="ARBA00023239"/>
    </source>
</evidence>
<keyword evidence="3" id="KW-0368">Histidine biosynthesis</keyword>